<dbReference type="InterPro" id="IPR032359">
    <property type="entry name" value="KwaB-like"/>
</dbReference>
<sequence length="297" mass="34261">MDKIELLEVLDGFTEQNSDVQLFLSHKNRLFYSFIESRLGDTVQNEIYSLLKPSIVNIIRNNDLVEFDAVGKNDGTVETIQTVTVDGYTTLKNCKEDINNLARNIEELGEINFYLLEMSNGTDNVKIFRRYSKAKSLSKGIRLRIYDNQLRKIKENIFLVDDIVDFIVINDEEIIVFNRYSFEVITNYKDNYMENLDLALEEISGSELINNIEGFKEDCKNSLRIAKQFTRAMKDSSISLILENLDKVSEAIREAELPIEFVNNKFQYESKEHLSILVALLSDSYAKTLIGNRLTNS</sequence>
<proteinExistence type="predicted"/>
<keyword evidence="2" id="KW-1185">Reference proteome</keyword>
<name>A0A1M5RB00_9CLOT</name>
<evidence type="ECO:0000313" key="2">
    <source>
        <dbReference type="Proteomes" id="UP000184447"/>
    </source>
</evidence>
<reference evidence="1 2" key="1">
    <citation type="submission" date="2016-11" db="EMBL/GenBank/DDBJ databases">
        <authorList>
            <person name="Jaros S."/>
            <person name="Januszkiewicz K."/>
            <person name="Wedrychowicz H."/>
        </authorList>
    </citation>
    <scope>NUCLEOTIDE SEQUENCE [LARGE SCALE GENOMIC DNA]</scope>
    <source>
        <strain evidence="1 2">DSM 8605</strain>
    </source>
</reference>
<protein>
    <recommendedName>
        <fullName evidence="3">DUF4868 domain-containing protein</fullName>
    </recommendedName>
</protein>
<organism evidence="1 2">
    <name type="scientific">Clostridium grantii DSM 8605</name>
    <dbReference type="NCBI Taxonomy" id="1121316"/>
    <lineage>
        <taxon>Bacteria</taxon>
        <taxon>Bacillati</taxon>
        <taxon>Bacillota</taxon>
        <taxon>Clostridia</taxon>
        <taxon>Eubacteriales</taxon>
        <taxon>Clostridiaceae</taxon>
        <taxon>Clostridium</taxon>
    </lineage>
</organism>
<gene>
    <name evidence="1" type="ORF">SAMN02745207_00427</name>
</gene>
<dbReference type="AlphaFoldDB" id="A0A1M5RB00"/>
<dbReference type="OrthoDB" id="2678344at2"/>
<accession>A0A1M5RB00</accession>
<evidence type="ECO:0008006" key="3">
    <source>
        <dbReference type="Google" id="ProtNLM"/>
    </source>
</evidence>
<dbReference type="RefSeq" id="WP_073336541.1">
    <property type="nucleotide sequence ID" value="NZ_FQXM01000003.1"/>
</dbReference>
<dbReference type="Pfam" id="PF16162">
    <property type="entry name" value="KwaB"/>
    <property type="match status" value="1"/>
</dbReference>
<evidence type="ECO:0000313" key="1">
    <source>
        <dbReference type="EMBL" id="SHH23441.1"/>
    </source>
</evidence>
<dbReference type="EMBL" id="FQXM01000003">
    <property type="protein sequence ID" value="SHH23441.1"/>
    <property type="molecule type" value="Genomic_DNA"/>
</dbReference>
<dbReference type="Proteomes" id="UP000184447">
    <property type="component" value="Unassembled WGS sequence"/>
</dbReference>